<feature type="compositionally biased region" description="Polar residues" evidence="1">
    <location>
        <begin position="35"/>
        <end position="44"/>
    </location>
</feature>
<feature type="compositionally biased region" description="Gly residues" evidence="1">
    <location>
        <begin position="462"/>
        <end position="471"/>
    </location>
</feature>
<dbReference type="eggNOG" id="ENOG502RFSA">
    <property type="taxonomic scope" value="Eukaryota"/>
</dbReference>
<organism evidence="2 3">
    <name type="scientific">Exophiala dermatitidis (strain ATCC 34100 / CBS 525.76 / NIH/UT8656)</name>
    <name type="common">Black yeast</name>
    <name type="synonym">Wangiella dermatitidis</name>
    <dbReference type="NCBI Taxonomy" id="858893"/>
    <lineage>
        <taxon>Eukaryota</taxon>
        <taxon>Fungi</taxon>
        <taxon>Dikarya</taxon>
        <taxon>Ascomycota</taxon>
        <taxon>Pezizomycotina</taxon>
        <taxon>Eurotiomycetes</taxon>
        <taxon>Chaetothyriomycetidae</taxon>
        <taxon>Chaetothyriales</taxon>
        <taxon>Herpotrichiellaceae</taxon>
        <taxon>Exophiala</taxon>
    </lineage>
</organism>
<feature type="compositionally biased region" description="Basic and acidic residues" evidence="1">
    <location>
        <begin position="354"/>
        <end position="365"/>
    </location>
</feature>
<name>H6C6M7_EXODN</name>
<feature type="region of interest" description="Disordered" evidence="1">
    <location>
        <begin position="196"/>
        <end position="222"/>
    </location>
</feature>
<dbReference type="AlphaFoldDB" id="H6C6M7"/>
<protein>
    <submittedName>
        <fullName evidence="2">Uncharacterized protein</fullName>
    </submittedName>
</protein>
<dbReference type="Proteomes" id="UP000007304">
    <property type="component" value="Unassembled WGS sequence"/>
</dbReference>
<dbReference type="EMBL" id="JH226135">
    <property type="protein sequence ID" value="EHY59373.1"/>
    <property type="molecule type" value="Genomic_DNA"/>
</dbReference>
<dbReference type="HOGENOM" id="CLU_043551_0_0_1"/>
<dbReference type="OrthoDB" id="5296805at2759"/>
<accession>H6C6M7</accession>
<feature type="compositionally biased region" description="Basic and acidic residues" evidence="1">
    <location>
        <begin position="429"/>
        <end position="450"/>
    </location>
</feature>
<proteinExistence type="predicted"/>
<evidence type="ECO:0000256" key="1">
    <source>
        <dbReference type="SAM" id="MobiDB-lite"/>
    </source>
</evidence>
<reference evidence="2" key="1">
    <citation type="submission" date="2011-07" db="EMBL/GenBank/DDBJ databases">
        <title>The Genome Sequence of Exophiala (Wangiella) dermatitidis NIH/UT8656.</title>
        <authorList>
            <consortium name="The Broad Institute Genome Sequencing Platform"/>
            <person name="Cuomo C."/>
            <person name="Wang Z."/>
            <person name="Hunicke-Smith S."/>
            <person name="Szanislo P.J."/>
            <person name="Earl A."/>
            <person name="Young S.K."/>
            <person name="Zeng Q."/>
            <person name="Gargeya S."/>
            <person name="Fitzgerald M."/>
            <person name="Haas B."/>
            <person name="Abouelleil A."/>
            <person name="Alvarado L."/>
            <person name="Arachchi H.M."/>
            <person name="Berlin A."/>
            <person name="Brown A."/>
            <person name="Chapman S.B."/>
            <person name="Chen Z."/>
            <person name="Dunbar C."/>
            <person name="Freedman E."/>
            <person name="Gearin G."/>
            <person name="Gellesch M."/>
            <person name="Goldberg J."/>
            <person name="Griggs A."/>
            <person name="Gujja S."/>
            <person name="Heiman D."/>
            <person name="Howarth C."/>
            <person name="Larson L."/>
            <person name="Lui A."/>
            <person name="MacDonald P.J.P."/>
            <person name="Montmayeur A."/>
            <person name="Murphy C."/>
            <person name="Neiman D."/>
            <person name="Pearson M."/>
            <person name="Priest M."/>
            <person name="Roberts A."/>
            <person name="Saif S."/>
            <person name="Shea T."/>
            <person name="Shenoy N."/>
            <person name="Sisk P."/>
            <person name="Stolte C."/>
            <person name="Sykes S."/>
            <person name="Wortman J."/>
            <person name="Nusbaum C."/>
            <person name="Birren B."/>
        </authorList>
    </citation>
    <scope>NUCLEOTIDE SEQUENCE</scope>
    <source>
        <strain evidence="2">NIH/UT8656</strain>
    </source>
</reference>
<feature type="region of interest" description="Disordered" evidence="1">
    <location>
        <begin position="1"/>
        <end position="81"/>
    </location>
</feature>
<feature type="compositionally biased region" description="Basic and acidic residues" evidence="1">
    <location>
        <begin position="473"/>
        <end position="486"/>
    </location>
</feature>
<feature type="region of interest" description="Disordered" evidence="1">
    <location>
        <begin position="353"/>
        <end position="528"/>
    </location>
</feature>
<feature type="compositionally biased region" description="Pro residues" evidence="1">
    <location>
        <begin position="60"/>
        <end position="69"/>
    </location>
</feature>
<dbReference type="InParanoid" id="H6C6M7"/>
<evidence type="ECO:0000313" key="2">
    <source>
        <dbReference type="EMBL" id="EHY59373.1"/>
    </source>
</evidence>
<keyword evidence="3" id="KW-1185">Reference proteome</keyword>
<dbReference type="RefSeq" id="XP_009159834.1">
    <property type="nucleotide sequence ID" value="XM_009161586.1"/>
</dbReference>
<dbReference type="GeneID" id="20312003"/>
<sequence length="528" mass="56239">MASRHGRGLFEDSPESDGAMSHPAEGGGPVEDTDTYTSTGTGINTDAGEYDGLFFASPSPSLPASPPPGEAQRKGPEDDVSSLVCEAKKVTALNPLVADFMTGNKGHNKQLFSTLIRCQLQLIKGRSPDFPDSQVTVFDKALVELTNNGRELETPAVVKFFCEHYLNIHDKTSAVETKRNLGMAVAVSHGLRKSQKQGAAVGANKSEQAATNKGPKKRLVPGSFVLPDDYAKAGASAGLDASKGPSATASASEDVKMTDVAHGVPSYTVDGKLERLWDLYSSAKQEFVNLSNNNCPPDNLIPAAKFLRDTAENTLQYVEGKYIDTGRMDDLEATFNMAKVTVVSLTGGKKRKFDHVSKEETKDAPRGPGFGTNMSMRMGPGSHSPEKRTRRQRRGSGYASGSFGTMMSLSSSLQPGRGGVATAAGSEAIRGRDRDGPAEGDRYRPGREHTQAFSIRGHPRGSDGGIGGGPGDDAQKRTQAEIRAAEIARLPPRPPAPAASTYRPPRGHSGIPFGYTRDVDSYQPGKDK</sequence>
<gene>
    <name evidence="2" type="ORF">HMPREF1120_07364</name>
</gene>
<evidence type="ECO:0000313" key="3">
    <source>
        <dbReference type="Proteomes" id="UP000007304"/>
    </source>
</evidence>
<feature type="compositionally biased region" description="Polar residues" evidence="1">
    <location>
        <begin position="402"/>
        <end position="414"/>
    </location>
</feature>
<feature type="compositionally biased region" description="Basic and acidic residues" evidence="1">
    <location>
        <begin position="517"/>
        <end position="528"/>
    </location>
</feature>
<dbReference type="VEuPathDB" id="FungiDB:HMPREF1120_07364"/>